<dbReference type="GO" id="GO:0006355">
    <property type="term" value="P:regulation of DNA-templated transcription"/>
    <property type="evidence" value="ECO:0007669"/>
    <property type="project" value="UniProtKB-ARBA"/>
</dbReference>
<evidence type="ECO:0000259" key="4">
    <source>
        <dbReference type="PROSITE" id="PS50956"/>
    </source>
</evidence>
<dbReference type="SMART" id="SM00344">
    <property type="entry name" value="HTH_ASNC"/>
    <property type="match status" value="1"/>
</dbReference>
<dbReference type="InterPro" id="IPR019885">
    <property type="entry name" value="Tscrpt_reg_HTH_AsnC-type_CS"/>
</dbReference>
<dbReference type="Pfam" id="PF13412">
    <property type="entry name" value="HTH_24"/>
    <property type="match status" value="1"/>
</dbReference>
<dbReference type="PANTHER" id="PTHR30154:SF46">
    <property type="entry name" value="TRANSCRIPTIONAL REGULATORY PROTEIN"/>
    <property type="match status" value="1"/>
</dbReference>
<dbReference type="AlphaFoldDB" id="A0A1G5NWI8"/>
<accession>A0A1G5NWI8</accession>
<dbReference type="GO" id="GO:0005829">
    <property type="term" value="C:cytosol"/>
    <property type="evidence" value="ECO:0007669"/>
    <property type="project" value="TreeGrafter"/>
</dbReference>
<name>A0A1G5NWI8_AFIMA</name>
<feature type="domain" description="HTH asnC-type" evidence="4">
    <location>
        <begin position="34"/>
        <end position="95"/>
    </location>
</feature>
<gene>
    <name evidence="5" type="ORF">SAMN03080610_02729</name>
</gene>
<dbReference type="InterPro" id="IPR011991">
    <property type="entry name" value="ArsR-like_HTH"/>
</dbReference>
<proteinExistence type="predicted"/>
<dbReference type="InterPro" id="IPR000485">
    <property type="entry name" value="AsnC-type_HTH_dom"/>
</dbReference>
<dbReference type="Gene3D" id="3.30.70.920">
    <property type="match status" value="1"/>
</dbReference>
<dbReference type="CDD" id="cd00090">
    <property type="entry name" value="HTH_ARSR"/>
    <property type="match status" value="1"/>
</dbReference>
<dbReference type="PANTHER" id="PTHR30154">
    <property type="entry name" value="LEUCINE-RESPONSIVE REGULATORY PROTEIN"/>
    <property type="match status" value="1"/>
</dbReference>
<dbReference type="Gene3D" id="1.10.10.10">
    <property type="entry name" value="Winged helix-like DNA-binding domain superfamily/Winged helix DNA-binding domain"/>
    <property type="match status" value="1"/>
</dbReference>
<dbReference type="SUPFAM" id="SSF46785">
    <property type="entry name" value="Winged helix' DNA-binding domain"/>
    <property type="match status" value="1"/>
</dbReference>
<evidence type="ECO:0000256" key="2">
    <source>
        <dbReference type="ARBA" id="ARBA00023125"/>
    </source>
</evidence>
<keyword evidence="3" id="KW-0804">Transcription</keyword>
<protein>
    <submittedName>
        <fullName evidence="5">DNA-binding transcriptional regulator, Lrp family</fullName>
    </submittedName>
</protein>
<dbReference type="PROSITE" id="PS50956">
    <property type="entry name" value="HTH_ASNC_2"/>
    <property type="match status" value="1"/>
</dbReference>
<dbReference type="InterPro" id="IPR019888">
    <property type="entry name" value="Tscrpt_reg_AsnC-like"/>
</dbReference>
<evidence type="ECO:0000256" key="3">
    <source>
        <dbReference type="ARBA" id="ARBA00023163"/>
    </source>
</evidence>
<dbReference type="InterPro" id="IPR019887">
    <property type="entry name" value="Tscrpt_reg_AsnC/Lrp_C"/>
</dbReference>
<evidence type="ECO:0000313" key="5">
    <source>
        <dbReference type="EMBL" id="SCZ41229.1"/>
    </source>
</evidence>
<dbReference type="GO" id="GO:0043565">
    <property type="term" value="F:sequence-specific DNA binding"/>
    <property type="evidence" value="ECO:0007669"/>
    <property type="project" value="InterPro"/>
</dbReference>
<dbReference type="Proteomes" id="UP000199347">
    <property type="component" value="Unassembled WGS sequence"/>
</dbReference>
<dbReference type="PROSITE" id="PS00519">
    <property type="entry name" value="HTH_ASNC_1"/>
    <property type="match status" value="1"/>
</dbReference>
<dbReference type="InterPro" id="IPR036388">
    <property type="entry name" value="WH-like_DNA-bd_sf"/>
</dbReference>
<sequence>MRNVFAERGGQSARDANILQRSPNLRNHPHMYEVDHFDLAIMRALEREGRLSNTALAERVGLSPSACSRRLDRLEKEGAIKGYYARLSHRHLGRPVTVLVNIALSGQSERHLSEFEAAARRCPNVLFCFLMSGEYDYLLRVAARDLQDFERIHKTVLSAFPHVARLNSSFALREVVDRPVRSSDFLEDDD</sequence>
<organism evidence="5 6">
    <name type="scientific">Afifella marina DSM 2698</name>
    <dbReference type="NCBI Taxonomy" id="1120955"/>
    <lineage>
        <taxon>Bacteria</taxon>
        <taxon>Pseudomonadati</taxon>
        <taxon>Pseudomonadota</taxon>
        <taxon>Alphaproteobacteria</taxon>
        <taxon>Hyphomicrobiales</taxon>
        <taxon>Afifellaceae</taxon>
        <taxon>Afifella</taxon>
    </lineage>
</organism>
<evidence type="ECO:0000256" key="1">
    <source>
        <dbReference type="ARBA" id="ARBA00023015"/>
    </source>
</evidence>
<dbReference type="SUPFAM" id="SSF54909">
    <property type="entry name" value="Dimeric alpha+beta barrel"/>
    <property type="match status" value="1"/>
</dbReference>
<dbReference type="PRINTS" id="PR00033">
    <property type="entry name" value="HTHASNC"/>
</dbReference>
<dbReference type="Pfam" id="PF01037">
    <property type="entry name" value="AsnC_trans_reg"/>
    <property type="match status" value="1"/>
</dbReference>
<dbReference type="EMBL" id="FMVW01000006">
    <property type="protein sequence ID" value="SCZ41229.1"/>
    <property type="molecule type" value="Genomic_DNA"/>
</dbReference>
<keyword evidence="6" id="KW-1185">Reference proteome</keyword>
<dbReference type="InterPro" id="IPR036390">
    <property type="entry name" value="WH_DNA-bd_sf"/>
</dbReference>
<keyword evidence="1" id="KW-0805">Transcription regulation</keyword>
<dbReference type="GO" id="GO:0043200">
    <property type="term" value="P:response to amino acid"/>
    <property type="evidence" value="ECO:0007669"/>
    <property type="project" value="TreeGrafter"/>
</dbReference>
<keyword evidence="2 5" id="KW-0238">DNA-binding</keyword>
<dbReference type="InterPro" id="IPR011008">
    <property type="entry name" value="Dimeric_a/b-barrel"/>
</dbReference>
<dbReference type="STRING" id="1120955.SAMN03080610_02729"/>
<reference evidence="5 6" key="1">
    <citation type="submission" date="2016-10" db="EMBL/GenBank/DDBJ databases">
        <authorList>
            <person name="de Groot N.N."/>
        </authorList>
    </citation>
    <scope>NUCLEOTIDE SEQUENCE [LARGE SCALE GENOMIC DNA]</scope>
    <source>
        <strain evidence="5 6">DSM 2698</strain>
    </source>
</reference>
<evidence type="ECO:0000313" key="6">
    <source>
        <dbReference type="Proteomes" id="UP000199347"/>
    </source>
</evidence>